<dbReference type="InParanoid" id="A0A317XQB7"/>
<name>A0A317XQB7_9BASI</name>
<evidence type="ECO:0000256" key="1">
    <source>
        <dbReference type="SAM" id="MobiDB-lite"/>
    </source>
</evidence>
<gene>
    <name evidence="2" type="ORF">BCV70DRAFT_199784</name>
</gene>
<reference evidence="2 3" key="1">
    <citation type="journal article" date="2018" name="Mol. Biol. Evol.">
        <title>Broad Genomic Sampling Reveals a Smut Pathogenic Ancestry of the Fungal Clade Ustilaginomycotina.</title>
        <authorList>
            <person name="Kijpornyongpan T."/>
            <person name="Mondo S.J."/>
            <person name="Barry K."/>
            <person name="Sandor L."/>
            <person name="Lee J."/>
            <person name="Lipzen A."/>
            <person name="Pangilinan J."/>
            <person name="LaButti K."/>
            <person name="Hainaut M."/>
            <person name="Henrissat B."/>
            <person name="Grigoriev I.V."/>
            <person name="Spatafora J.W."/>
            <person name="Aime M.C."/>
        </authorList>
    </citation>
    <scope>NUCLEOTIDE SEQUENCE [LARGE SCALE GENOMIC DNA]</scope>
    <source>
        <strain evidence="2 3">MCA 3645</strain>
    </source>
</reference>
<feature type="region of interest" description="Disordered" evidence="1">
    <location>
        <begin position="604"/>
        <end position="762"/>
    </location>
</feature>
<feature type="region of interest" description="Disordered" evidence="1">
    <location>
        <begin position="211"/>
        <end position="373"/>
    </location>
</feature>
<feature type="region of interest" description="Disordered" evidence="1">
    <location>
        <begin position="96"/>
        <end position="134"/>
    </location>
</feature>
<dbReference type="OrthoDB" id="3365519at2759"/>
<protein>
    <submittedName>
        <fullName evidence="2">Uncharacterized protein</fullName>
    </submittedName>
</protein>
<feature type="region of interest" description="Disordered" evidence="1">
    <location>
        <begin position="1220"/>
        <end position="1272"/>
    </location>
</feature>
<feature type="compositionally biased region" description="Basic and acidic residues" evidence="1">
    <location>
        <begin position="525"/>
        <end position="545"/>
    </location>
</feature>
<feature type="compositionally biased region" description="Basic and acidic residues" evidence="1">
    <location>
        <begin position="275"/>
        <end position="307"/>
    </location>
</feature>
<dbReference type="EMBL" id="KZ819192">
    <property type="protein sequence ID" value="PWZ00506.1"/>
    <property type="molecule type" value="Genomic_DNA"/>
</dbReference>
<proteinExistence type="predicted"/>
<feature type="compositionally biased region" description="Polar residues" evidence="1">
    <location>
        <begin position="872"/>
        <end position="886"/>
    </location>
</feature>
<organism evidence="2 3">
    <name type="scientific">Testicularia cyperi</name>
    <dbReference type="NCBI Taxonomy" id="1882483"/>
    <lineage>
        <taxon>Eukaryota</taxon>
        <taxon>Fungi</taxon>
        <taxon>Dikarya</taxon>
        <taxon>Basidiomycota</taxon>
        <taxon>Ustilaginomycotina</taxon>
        <taxon>Ustilaginomycetes</taxon>
        <taxon>Ustilaginales</taxon>
        <taxon>Anthracoideaceae</taxon>
        <taxon>Testicularia</taxon>
    </lineage>
</organism>
<feature type="compositionally biased region" description="Basic and acidic residues" evidence="1">
    <location>
        <begin position="785"/>
        <end position="803"/>
    </location>
</feature>
<feature type="compositionally biased region" description="Basic and acidic residues" evidence="1">
    <location>
        <begin position="573"/>
        <end position="583"/>
    </location>
</feature>
<dbReference type="PANTHER" id="PTHR23159:SF31">
    <property type="entry name" value="CENTROSOME-ASSOCIATED PROTEIN CEP250 ISOFORM X1"/>
    <property type="match status" value="1"/>
</dbReference>
<feature type="compositionally biased region" description="Acidic residues" evidence="1">
    <location>
        <begin position="834"/>
        <end position="848"/>
    </location>
</feature>
<feature type="region of interest" description="Disordered" evidence="1">
    <location>
        <begin position="1031"/>
        <end position="1064"/>
    </location>
</feature>
<evidence type="ECO:0000313" key="2">
    <source>
        <dbReference type="EMBL" id="PWZ00506.1"/>
    </source>
</evidence>
<feature type="compositionally biased region" description="Low complexity" evidence="1">
    <location>
        <begin position="500"/>
        <end position="509"/>
    </location>
</feature>
<feature type="region of interest" description="Disordered" evidence="1">
    <location>
        <begin position="406"/>
        <end position="591"/>
    </location>
</feature>
<dbReference type="PANTHER" id="PTHR23159">
    <property type="entry name" value="CENTROSOMAL PROTEIN 2"/>
    <property type="match status" value="1"/>
</dbReference>
<evidence type="ECO:0000313" key="3">
    <source>
        <dbReference type="Proteomes" id="UP000246740"/>
    </source>
</evidence>
<dbReference type="Proteomes" id="UP000246740">
    <property type="component" value="Unassembled WGS sequence"/>
</dbReference>
<feature type="compositionally biased region" description="Low complexity" evidence="1">
    <location>
        <begin position="213"/>
        <end position="232"/>
    </location>
</feature>
<feature type="region of interest" description="Disordered" evidence="1">
    <location>
        <begin position="15"/>
        <end position="61"/>
    </location>
</feature>
<sequence>MKAAFRLRRKASNIKDAVDPSFESDRRHADTRHYSKASPVPRLPEVSLATSSGRTSPMPGFRFSGLGLDHLMSRHEVDSSRTPSPRWIDDAYNEDVDVESDGEGGRIPNRTPWMSRDAHFSKQNTDPPTTNSASRGASFLAAAAAAAPFDSHTRAASMPLAAAAAPQLQSASPAPASARILQSAPIGLDRLDSAADSAYFDFSTQPSINSKEVTASTNTSSTSAVANTNRNSPPSHQKAEPNETSPTSGTKSRREQLQLQASDGTTAGESCSTHEWPHKERRTSSDDRHSIEAVRNDVNNRRLDELAAKQIKPDSPVSIGSNGRGSATGGAAAPSKRRTEEPSDTFLAAPTPARSIRRSISQPEFDRTKVIDSSDSIMQAGVASRAPTASKPPGKASVSTILESARKANKSRIAQSPSTSSSVSAINGPPTAPSLFAYEGTVAPLSSSRSAKKVNDSSASIVSTKTKKSLKPTIDAGRATIRNARGEIEWKDAPQPPSPAKAAPSSGAALQRPSDRQRTRSSGSRPDRADRKANRSPGRDWHDASSKIPFRAIGTASQEPGPHPPQRPRPRRRSTDGDGYHTADDEDIEAREWERKRALQMEQDRLEIHRKQQARDEEKARALRRAERERQAAEAAERERLAEERRKAEREARRIAREKAEKEEAERRQREREEAEARRRRDRELAEERRIQAEKEAEERRVQEEKEAEERRIRKQKEAEERRIQRQKEAEECKIRQAKEAEERRIREEEEAKRREEEEIARKEAERLAAIEAERLAKEAAIRAEQEAVVEKERQLAEAKRQVEEEDKAARRAGRRDDRRAQRALAAGLPAGEMDPDAQQSEDEELSDAESAVFVDADDSTEADTRTGAMIRSTSNLEAPSSTDGSSDMPVTPADEKIMTIGSLQPAEMTKGASSSSAGDGHVKFESDGVGSGEQTPTPTAAMSAEKTVPYKPDRFRFAVKSGARRTATLWTPHAVPESEQASPVSEDDQIVQPNGPYREGGITYGKGWCAHGLADPSLVVDHRRYVRVARPPRASQSTSDDDLAKESETAVNDAVGENPEPETEAAEFDEIMYSDLGELIWSATTPDVIARLVSHLDYADIKALRQTSLSIRFALGQLGGREIVLSRFLAPVGYRSWKPCKLLPAPDAPIVDKDPMPLSFSDCEAFLLSFDLLPEYHLVGAEYARAPHKMDPRYPRLARATTRAYNRVLTRLRMQPDFRIPPNAMRQGSLPPSSPASPAPQTQMLSPVLGNDSRFSNRSPSPGSGAGPFIDESRLAPMSAPLITSPWKPGRAGFFRAWVPSTERGGWLSDTELARCERELFIAGVWPHLRKGDVVWDCAVGDERNEGKYVFDGRYLRDLSFMFDRGGHLPSWLNAFAFPPSYYHNIIRSSDQAQPVVYLDVLPWRDQIVSTMRLVQDQVETFSPQGARYRISKWLYRAIISIVPGQIISDEGLEVVDAGWHGRIVIETEGTAEHAKELISRCAGPAESAQTKARLLASVMDADGRPANLKAPAPTRDAKGNRIETTTPWAIVRARSRPGLIWLRPLDMRERVVF</sequence>
<feature type="compositionally biased region" description="Basic and acidic residues" evidence="1">
    <location>
        <begin position="23"/>
        <end position="33"/>
    </location>
</feature>
<feature type="compositionally biased region" description="Polar residues" evidence="1">
    <location>
        <begin position="121"/>
        <end position="134"/>
    </location>
</feature>
<feature type="compositionally biased region" description="Polar residues" evidence="1">
    <location>
        <begin position="1254"/>
        <end position="1263"/>
    </location>
</feature>
<accession>A0A317XQB7</accession>
<keyword evidence="3" id="KW-1185">Reference proteome</keyword>
<feature type="compositionally biased region" description="Polar residues" evidence="1">
    <location>
        <begin position="257"/>
        <end position="273"/>
    </location>
</feature>
<feature type="region of interest" description="Disordered" evidence="1">
    <location>
        <begin position="785"/>
        <end position="948"/>
    </location>
</feature>
<dbReference type="STRING" id="1882483.A0A317XQB7"/>